<dbReference type="Pfam" id="PF04116">
    <property type="entry name" value="FA_hydroxylase"/>
    <property type="match status" value="1"/>
</dbReference>
<evidence type="ECO:0000259" key="8">
    <source>
        <dbReference type="Pfam" id="PF04116"/>
    </source>
</evidence>
<dbReference type="EMBL" id="JAYGJQ010000002">
    <property type="protein sequence ID" value="MEA9357141.1"/>
    <property type="molecule type" value="Genomic_DNA"/>
</dbReference>
<keyword evidence="6 7" id="KW-0472">Membrane</keyword>
<keyword evidence="10" id="KW-1185">Reference proteome</keyword>
<comment type="subcellular location">
    <subcellularLocation>
        <location evidence="1">Endomembrane system</location>
        <topology evidence="1">Multi-pass membrane protein</topology>
    </subcellularLocation>
</comment>
<accession>A0ABU5VVS5</accession>
<keyword evidence="2 7" id="KW-0812">Transmembrane</keyword>
<evidence type="ECO:0000313" key="9">
    <source>
        <dbReference type="EMBL" id="MEA9357141.1"/>
    </source>
</evidence>
<feature type="transmembrane region" description="Helical" evidence="7">
    <location>
        <begin position="105"/>
        <end position="122"/>
    </location>
</feature>
<feature type="domain" description="Fatty acid hydroxylase" evidence="8">
    <location>
        <begin position="110"/>
        <end position="242"/>
    </location>
</feature>
<feature type="transmembrane region" description="Helical" evidence="7">
    <location>
        <begin position="27"/>
        <end position="47"/>
    </location>
</feature>
<dbReference type="InterPro" id="IPR051689">
    <property type="entry name" value="Sterol_desaturase/TMEM195"/>
</dbReference>
<organism evidence="9 10">
    <name type="scientific">Bacteriovorax antarcticus</name>
    <dbReference type="NCBI Taxonomy" id="3088717"/>
    <lineage>
        <taxon>Bacteria</taxon>
        <taxon>Pseudomonadati</taxon>
        <taxon>Bdellovibrionota</taxon>
        <taxon>Bacteriovoracia</taxon>
        <taxon>Bacteriovoracales</taxon>
        <taxon>Bacteriovoracaceae</taxon>
        <taxon>Bacteriovorax</taxon>
    </lineage>
</organism>
<keyword evidence="3 7" id="KW-1133">Transmembrane helix</keyword>
<reference evidence="9 10" key="1">
    <citation type="submission" date="2023-11" db="EMBL/GenBank/DDBJ databases">
        <title>A Novel Polar Bacteriovorax (B. antarcticus) Isolated from the Biocrust in Antarctica.</title>
        <authorList>
            <person name="Mun W."/>
            <person name="Choi S.Y."/>
            <person name="Mitchell R.J."/>
        </authorList>
    </citation>
    <scope>NUCLEOTIDE SEQUENCE [LARGE SCALE GENOMIC DNA]</scope>
    <source>
        <strain evidence="9 10">PP10</strain>
    </source>
</reference>
<proteinExistence type="predicted"/>
<comment type="caution">
    <text evidence="9">The sequence shown here is derived from an EMBL/GenBank/DDBJ whole genome shotgun (WGS) entry which is preliminary data.</text>
</comment>
<name>A0ABU5VVS5_9BACT</name>
<evidence type="ECO:0000313" key="10">
    <source>
        <dbReference type="Proteomes" id="UP001302274"/>
    </source>
</evidence>
<dbReference type="RefSeq" id="WP_323577035.1">
    <property type="nucleotide sequence ID" value="NZ_JAYGJQ010000002.1"/>
</dbReference>
<dbReference type="PANTHER" id="PTHR21624:SF1">
    <property type="entry name" value="ALKYLGLYCEROL MONOOXYGENASE"/>
    <property type="match status" value="1"/>
</dbReference>
<keyword evidence="4" id="KW-0560">Oxidoreductase</keyword>
<keyword evidence="5" id="KW-0443">Lipid metabolism</keyword>
<evidence type="ECO:0000256" key="1">
    <source>
        <dbReference type="ARBA" id="ARBA00004127"/>
    </source>
</evidence>
<dbReference type="PANTHER" id="PTHR21624">
    <property type="entry name" value="STEROL DESATURASE-RELATED PROTEIN"/>
    <property type="match status" value="1"/>
</dbReference>
<evidence type="ECO:0000256" key="5">
    <source>
        <dbReference type="ARBA" id="ARBA00023098"/>
    </source>
</evidence>
<gene>
    <name evidence="9" type="ORF">SHI21_13030</name>
</gene>
<feature type="transmembrane region" description="Helical" evidence="7">
    <location>
        <begin position="153"/>
        <end position="172"/>
    </location>
</feature>
<feature type="transmembrane region" description="Helical" evidence="7">
    <location>
        <begin position="5"/>
        <end position="21"/>
    </location>
</feature>
<feature type="transmembrane region" description="Helical" evidence="7">
    <location>
        <begin position="68"/>
        <end position="85"/>
    </location>
</feature>
<evidence type="ECO:0000256" key="7">
    <source>
        <dbReference type="SAM" id="Phobius"/>
    </source>
</evidence>
<evidence type="ECO:0000256" key="4">
    <source>
        <dbReference type="ARBA" id="ARBA00023002"/>
    </source>
</evidence>
<protein>
    <submittedName>
        <fullName evidence="9">Sterol desaturase family protein</fullName>
    </submittedName>
</protein>
<sequence length="280" mass="33342">MSKYIIYPFIVGCGFFIYFLLWKFTTLSVVLLPSVSFFAFLPIVLYFEHKYPFKEEWNHNLGDFKADVITTLIILPVLTGAIEKIELYMNDSFLRFSWAEHFSFWHQFWIVFFTSEFLFYWYHRYSHKQKTLLKYHSVHHGAGRMYWANSGRFHFMDIIIQFIIYFIPIYLFKASVDVAAMLLMITAVTGTMEHANIRYSTIYLSYFFNTGELHHLHHSPDIKVCNKNFGKVTIIFDLIFGTYMKSEETRENLKPGLPFNKYMPVDLLGQLKFPFVNSKK</sequence>
<evidence type="ECO:0000256" key="2">
    <source>
        <dbReference type="ARBA" id="ARBA00022692"/>
    </source>
</evidence>
<evidence type="ECO:0000256" key="6">
    <source>
        <dbReference type="ARBA" id="ARBA00023136"/>
    </source>
</evidence>
<dbReference type="InterPro" id="IPR006694">
    <property type="entry name" value="Fatty_acid_hydroxylase"/>
</dbReference>
<dbReference type="Proteomes" id="UP001302274">
    <property type="component" value="Unassembled WGS sequence"/>
</dbReference>
<evidence type="ECO:0000256" key="3">
    <source>
        <dbReference type="ARBA" id="ARBA00022989"/>
    </source>
</evidence>